<dbReference type="EMBL" id="VBPB01000003">
    <property type="protein sequence ID" value="TMQ74296.1"/>
    <property type="molecule type" value="Genomic_DNA"/>
</dbReference>
<dbReference type="AlphaFoldDB" id="A0A538UEI6"/>
<proteinExistence type="predicted"/>
<evidence type="ECO:0000313" key="2">
    <source>
        <dbReference type="EMBL" id="TMQ74296.1"/>
    </source>
</evidence>
<comment type="caution">
    <text evidence="2">The sequence shown here is derived from an EMBL/GenBank/DDBJ whole genome shotgun (WGS) entry which is preliminary data.</text>
</comment>
<gene>
    <name evidence="2" type="ORF">E6K81_00240</name>
</gene>
<feature type="transmembrane region" description="Helical" evidence="1">
    <location>
        <begin position="75"/>
        <end position="100"/>
    </location>
</feature>
<feature type="transmembrane region" description="Helical" evidence="1">
    <location>
        <begin position="120"/>
        <end position="146"/>
    </location>
</feature>
<feature type="transmembrane region" description="Helical" evidence="1">
    <location>
        <begin position="21"/>
        <end position="41"/>
    </location>
</feature>
<keyword evidence="1" id="KW-0812">Transmembrane</keyword>
<name>A0A538UEI6_UNCEI</name>
<sequence>MLAYSRRLLEGQIPHRDFISIRPVGSALLHLPVVWLGGAYTFWISRYLVWLEFAGIAVAWLALARRLPGWRPSVIIYLATALIAVMLSTHTFAIMAWHTVDAILLTSVGLVLATREGARARTLGVFLVGCAYLCRQNFLLFGPVALVVLGHGRRRSSWAALLLPGAAYAGFLAANGALGDARVQLGAQGGFVGPMFAPFAKNPFMYGGIALGMLGSFGLAKRGAATAGGPGGWWVDGGGMVLIGTVTAACALVGRMDYFLGPAVGLFAVAVGALLIPVRNPADRRVLMALAVLLALVTTVSIGLDSPVLAAGPLAVAILALAFGVPDGESRPALRPMRQALLIATALVGLVCWGVGRAHIVARDRPMSELHAPIGDVMPGTTGLKTNPDTRAFLEDLAHAVARVHGRRVAILPDLAAYWVRSPQRNPLSIDWPQETELATPALEARVCHDLESQRGTLVVLVQKVSAATIAYGWRPLGESHYGVVRFVRSRFRKVGETAFFDVYE</sequence>
<keyword evidence="1" id="KW-1133">Transmembrane helix</keyword>
<protein>
    <recommendedName>
        <fullName evidence="4">Glycosyltransferase RgtA/B/C/D-like domain-containing protein</fullName>
    </recommendedName>
</protein>
<evidence type="ECO:0000256" key="1">
    <source>
        <dbReference type="SAM" id="Phobius"/>
    </source>
</evidence>
<feature type="transmembrane region" description="Helical" evidence="1">
    <location>
        <begin position="232"/>
        <end position="254"/>
    </location>
</feature>
<reference evidence="2 3" key="1">
    <citation type="journal article" date="2019" name="Nat. Microbiol.">
        <title>Mediterranean grassland soil C-N compound turnover is dependent on rainfall and depth, and is mediated by genomically divergent microorganisms.</title>
        <authorList>
            <person name="Diamond S."/>
            <person name="Andeer P.F."/>
            <person name="Li Z."/>
            <person name="Crits-Christoph A."/>
            <person name="Burstein D."/>
            <person name="Anantharaman K."/>
            <person name="Lane K.R."/>
            <person name="Thomas B.C."/>
            <person name="Pan C."/>
            <person name="Northen T.R."/>
            <person name="Banfield J.F."/>
        </authorList>
    </citation>
    <scope>NUCLEOTIDE SEQUENCE [LARGE SCALE GENOMIC DNA]</scope>
    <source>
        <strain evidence="2">WS_11</strain>
    </source>
</reference>
<dbReference type="Proteomes" id="UP000319771">
    <property type="component" value="Unassembled WGS sequence"/>
</dbReference>
<organism evidence="2 3">
    <name type="scientific">Eiseniibacteriota bacterium</name>
    <dbReference type="NCBI Taxonomy" id="2212470"/>
    <lineage>
        <taxon>Bacteria</taxon>
        <taxon>Candidatus Eiseniibacteriota</taxon>
    </lineage>
</organism>
<accession>A0A538UEI6</accession>
<feature type="transmembrane region" description="Helical" evidence="1">
    <location>
        <begin position="260"/>
        <end position="278"/>
    </location>
</feature>
<evidence type="ECO:0000313" key="3">
    <source>
        <dbReference type="Proteomes" id="UP000319771"/>
    </source>
</evidence>
<feature type="transmembrane region" description="Helical" evidence="1">
    <location>
        <begin position="340"/>
        <end position="360"/>
    </location>
</feature>
<keyword evidence="1" id="KW-0472">Membrane</keyword>
<feature type="transmembrane region" description="Helical" evidence="1">
    <location>
        <begin position="47"/>
        <end position="63"/>
    </location>
</feature>
<feature type="transmembrane region" description="Helical" evidence="1">
    <location>
        <begin position="310"/>
        <end position="328"/>
    </location>
</feature>
<evidence type="ECO:0008006" key="4">
    <source>
        <dbReference type="Google" id="ProtNLM"/>
    </source>
</evidence>
<feature type="transmembrane region" description="Helical" evidence="1">
    <location>
        <begin position="285"/>
        <end position="304"/>
    </location>
</feature>
<feature type="transmembrane region" description="Helical" evidence="1">
    <location>
        <begin position="203"/>
        <end position="220"/>
    </location>
</feature>
<feature type="transmembrane region" description="Helical" evidence="1">
    <location>
        <begin position="158"/>
        <end position="178"/>
    </location>
</feature>